<dbReference type="Proteomes" id="UP001570846">
    <property type="component" value="Unassembled WGS sequence"/>
</dbReference>
<dbReference type="InterPro" id="IPR052715">
    <property type="entry name" value="RAYT_transposase"/>
</dbReference>
<accession>A0ABV4RJB4</accession>
<keyword evidence="3" id="KW-1185">Reference proteome</keyword>
<evidence type="ECO:0000313" key="3">
    <source>
        <dbReference type="Proteomes" id="UP001570846"/>
    </source>
</evidence>
<gene>
    <name evidence="2" type="ORF">ACD591_18180</name>
</gene>
<sequence>MRRVSASALRTYRLANLPIGVTRKPTSSNGISPMKINPRPYHMQNPEGMYFVTFSIVFWIDVFIRARYKEIFVESLRFCIENKGLQVHAWCLMSSHAHLIISAKEPEKTNLSSILRDLKKYTAQQIIREIEESGFESRQEWLLDKFAFAAKSNSRNSQYQFWQQNNHAMELLSIKFIDQKLQYIHDNPVKEGWVEEPEHYLYSSARDYAGTQGLVPVVLIG</sequence>
<dbReference type="PANTHER" id="PTHR36966">
    <property type="entry name" value="REP-ASSOCIATED TYROSINE TRANSPOSASE"/>
    <property type="match status" value="1"/>
</dbReference>
<feature type="domain" description="Transposase IS200-like" evidence="1">
    <location>
        <begin position="45"/>
        <end position="187"/>
    </location>
</feature>
<dbReference type="Gene3D" id="3.30.70.1290">
    <property type="entry name" value="Transposase IS200-like"/>
    <property type="match status" value="1"/>
</dbReference>
<evidence type="ECO:0000313" key="2">
    <source>
        <dbReference type="EMBL" id="MFA1773235.1"/>
    </source>
</evidence>
<dbReference type="Pfam" id="PF01797">
    <property type="entry name" value="Y1_Tnp"/>
    <property type="match status" value="1"/>
</dbReference>
<name>A0ABV4RJB4_9BACT</name>
<comment type="caution">
    <text evidence="2">The sequence shown here is derived from an EMBL/GenBank/DDBJ whole genome shotgun (WGS) entry which is preliminary data.</text>
</comment>
<organism evidence="2 3">
    <name type="scientific">Rufibacter glacialis</name>
    <dbReference type="NCBI Taxonomy" id="1259555"/>
    <lineage>
        <taxon>Bacteria</taxon>
        <taxon>Pseudomonadati</taxon>
        <taxon>Bacteroidota</taxon>
        <taxon>Cytophagia</taxon>
        <taxon>Cytophagales</taxon>
        <taxon>Hymenobacteraceae</taxon>
        <taxon>Rufibacter</taxon>
    </lineage>
</organism>
<dbReference type="NCBIfam" id="NF047646">
    <property type="entry name" value="REP_Tyr_transpos"/>
    <property type="match status" value="1"/>
</dbReference>
<dbReference type="RefSeq" id="WP_225840907.1">
    <property type="nucleotide sequence ID" value="NZ_BMMG01000008.1"/>
</dbReference>
<reference evidence="2 3" key="1">
    <citation type="submission" date="2024-08" db="EMBL/GenBank/DDBJ databases">
        <authorList>
            <person name="Wei W."/>
        </authorList>
    </citation>
    <scope>NUCLEOTIDE SEQUENCE [LARGE SCALE GENOMIC DNA]</scope>
    <source>
        <strain evidence="2 3">XU2</strain>
    </source>
</reference>
<dbReference type="PANTHER" id="PTHR36966:SF1">
    <property type="entry name" value="REP-ASSOCIATED TYROSINE TRANSPOSASE"/>
    <property type="match status" value="1"/>
</dbReference>
<dbReference type="InterPro" id="IPR036515">
    <property type="entry name" value="Transposase_17_sf"/>
</dbReference>
<dbReference type="SMART" id="SM01321">
    <property type="entry name" value="Y1_Tnp"/>
    <property type="match status" value="1"/>
</dbReference>
<dbReference type="InterPro" id="IPR002686">
    <property type="entry name" value="Transposase_17"/>
</dbReference>
<dbReference type="EMBL" id="JBGOGF010000011">
    <property type="protein sequence ID" value="MFA1773235.1"/>
    <property type="molecule type" value="Genomic_DNA"/>
</dbReference>
<proteinExistence type="predicted"/>
<protein>
    <submittedName>
        <fullName evidence="2">Transposase</fullName>
    </submittedName>
</protein>
<evidence type="ECO:0000259" key="1">
    <source>
        <dbReference type="SMART" id="SM01321"/>
    </source>
</evidence>
<dbReference type="SUPFAM" id="SSF143422">
    <property type="entry name" value="Transposase IS200-like"/>
    <property type="match status" value="1"/>
</dbReference>